<accession>A0A835PAP2</accession>
<evidence type="ECO:0000313" key="3">
    <source>
        <dbReference type="EMBL" id="KAG0447057.1"/>
    </source>
</evidence>
<gene>
    <name evidence="3" type="ORF">HPP92_028504</name>
</gene>
<reference evidence="3 4" key="1">
    <citation type="journal article" date="2020" name="Nat. Food">
        <title>A phased Vanilla planifolia genome enables genetic improvement of flavour and production.</title>
        <authorList>
            <person name="Hasing T."/>
            <person name="Tang H."/>
            <person name="Brym M."/>
            <person name="Khazi F."/>
            <person name="Huang T."/>
            <person name="Chambers A.H."/>
        </authorList>
    </citation>
    <scope>NUCLEOTIDE SEQUENCE [LARGE SCALE GENOMIC DNA]</scope>
    <source>
        <tissue evidence="3">Leaf</tissue>
    </source>
</reference>
<evidence type="ECO:0000313" key="4">
    <source>
        <dbReference type="Proteomes" id="UP000639772"/>
    </source>
</evidence>
<keyword evidence="2" id="KW-0732">Signal</keyword>
<protein>
    <recommendedName>
        <fullName evidence="5">Secreted protein</fullName>
    </recommendedName>
</protein>
<dbReference type="AlphaFoldDB" id="A0A835PAP2"/>
<comment type="caution">
    <text evidence="3">The sequence shown here is derived from an EMBL/GenBank/DDBJ whole genome shotgun (WGS) entry which is preliminary data.</text>
</comment>
<evidence type="ECO:0008006" key="5">
    <source>
        <dbReference type="Google" id="ProtNLM"/>
    </source>
</evidence>
<proteinExistence type="predicted"/>
<feature type="region of interest" description="Disordered" evidence="1">
    <location>
        <begin position="30"/>
        <end position="77"/>
    </location>
</feature>
<sequence length="77" mass="8256">MGSALFHMMHSTFFALLLLRVVANPTAQMQPWVQGGGELPDTSPTQRKAQGGNPAAAEQFTVEKHEVPTGPNPDANK</sequence>
<dbReference type="Proteomes" id="UP000639772">
    <property type="component" value="Unassembled WGS sequence"/>
</dbReference>
<evidence type="ECO:0000256" key="1">
    <source>
        <dbReference type="SAM" id="MobiDB-lite"/>
    </source>
</evidence>
<evidence type="ECO:0000256" key="2">
    <source>
        <dbReference type="SAM" id="SignalP"/>
    </source>
</evidence>
<feature type="chain" id="PRO_5032710148" description="Secreted protein" evidence="2">
    <location>
        <begin position="24"/>
        <end position="77"/>
    </location>
</feature>
<dbReference type="EMBL" id="JADCNM010000501">
    <property type="protein sequence ID" value="KAG0447057.1"/>
    <property type="molecule type" value="Genomic_DNA"/>
</dbReference>
<name>A0A835PAP2_VANPL</name>
<feature type="signal peptide" evidence="2">
    <location>
        <begin position="1"/>
        <end position="23"/>
    </location>
</feature>
<organism evidence="3 4">
    <name type="scientific">Vanilla planifolia</name>
    <name type="common">Vanilla</name>
    <dbReference type="NCBI Taxonomy" id="51239"/>
    <lineage>
        <taxon>Eukaryota</taxon>
        <taxon>Viridiplantae</taxon>
        <taxon>Streptophyta</taxon>
        <taxon>Embryophyta</taxon>
        <taxon>Tracheophyta</taxon>
        <taxon>Spermatophyta</taxon>
        <taxon>Magnoliopsida</taxon>
        <taxon>Liliopsida</taxon>
        <taxon>Asparagales</taxon>
        <taxon>Orchidaceae</taxon>
        <taxon>Vanilloideae</taxon>
        <taxon>Vanilleae</taxon>
        <taxon>Vanilla</taxon>
    </lineage>
</organism>